<protein>
    <submittedName>
        <fullName evidence="1">Uncharacterized protein</fullName>
    </submittedName>
</protein>
<organism evidence="1 2">
    <name type="scientific">Stieleria neptunia</name>
    <dbReference type="NCBI Taxonomy" id="2527979"/>
    <lineage>
        <taxon>Bacteria</taxon>
        <taxon>Pseudomonadati</taxon>
        <taxon>Planctomycetota</taxon>
        <taxon>Planctomycetia</taxon>
        <taxon>Pirellulales</taxon>
        <taxon>Pirellulaceae</taxon>
        <taxon>Stieleria</taxon>
    </lineage>
</organism>
<dbReference type="RefSeq" id="WP_145384699.1">
    <property type="nucleotide sequence ID" value="NZ_CP037423.1"/>
</dbReference>
<proteinExistence type="predicted"/>
<reference evidence="1 2" key="1">
    <citation type="submission" date="2019-03" db="EMBL/GenBank/DDBJ databases">
        <title>Deep-cultivation of Planctomycetes and their phenomic and genomic characterization uncovers novel biology.</title>
        <authorList>
            <person name="Wiegand S."/>
            <person name="Jogler M."/>
            <person name="Boedeker C."/>
            <person name="Pinto D."/>
            <person name="Vollmers J."/>
            <person name="Rivas-Marin E."/>
            <person name="Kohn T."/>
            <person name="Peeters S.H."/>
            <person name="Heuer A."/>
            <person name="Rast P."/>
            <person name="Oberbeckmann S."/>
            <person name="Bunk B."/>
            <person name="Jeske O."/>
            <person name="Meyerdierks A."/>
            <person name="Storesund J.E."/>
            <person name="Kallscheuer N."/>
            <person name="Luecker S."/>
            <person name="Lage O.M."/>
            <person name="Pohl T."/>
            <person name="Merkel B.J."/>
            <person name="Hornburger P."/>
            <person name="Mueller R.-W."/>
            <person name="Bruemmer F."/>
            <person name="Labrenz M."/>
            <person name="Spormann A.M."/>
            <person name="Op den Camp H."/>
            <person name="Overmann J."/>
            <person name="Amann R."/>
            <person name="Jetten M.S.M."/>
            <person name="Mascher T."/>
            <person name="Medema M.H."/>
            <person name="Devos D.P."/>
            <person name="Kaster A.-K."/>
            <person name="Ovreas L."/>
            <person name="Rohde M."/>
            <person name="Galperin M.Y."/>
            <person name="Jogler C."/>
        </authorList>
    </citation>
    <scope>NUCLEOTIDE SEQUENCE [LARGE SCALE GENOMIC DNA]</scope>
    <source>
        <strain evidence="1 2">Enr13</strain>
    </source>
</reference>
<keyword evidence="2" id="KW-1185">Reference proteome</keyword>
<accession>A0A518HJB0</accession>
<sequence length="99" mass="10473">MSGPRPGFPFEAIATSGAAAFEEAVGPAGEDKFHFFSAVPLEYTESNVSAGVVQWQYGKQSAGDVIRTRNAINVDIQPTDRIVMMLGADGLGIVLVLLC</sequence>
<name>A0A518HJB0_9BACT</name>
<dbReference type="KEGG" id="snep:Enr13x_07350"/>
<dbReference type="AlphaFoldDB" id="A0A518HJB0"/>
<dbReference type="EMBL" id="CP037423">
    <property type="protein sequence ID" value="QDV40899.1"/>
    <property type="molecule type" value="Genomic_DNA"/>
</dbReference>
<evidence type="ECO:0000313" key="2">
    <source>
        <dbReference type="Proteomes" id="UP000319004"/>
    </source>
</evidence>
<dbReference type="Proteomes" id="UP000319004">
    <property type="component" value="Chromosome"/>
</dbReference>
<gene>
    <name evidence="1" type="ORF">Enr13x_07350</name>
</gene>
<dbReference type="OrthoDB" id="277849at2"/>
<evidence type="ECO:0000313" key="1">
    <source>
        <dbReference type="EMBL" id="QDV40899.1"/>
    </source>
</evidence>